<dbReference type="AlphaFoldDB" id="A0A2P2NWV0"/>
<evidence type="ECO:0000313" key="2">
    <source>
        <dbReference type="EMBL" id="MBX46945.1"/>
    </source>
</evidence>
<evidence type="ECO:0000256" key="1">
    <source>
        <dbReference type="SAM" id="MobiDB-lite"/>
    </source>
</evidence>
<accession>A0A2P2NWV0</accession>
<proteinExistence type="predicted"/>
<dbReference type="EMBL" id="GGEC01066461">
    <property type="protein sequence ID" value="MBX46945.1"/>
    <property type="molecule type" value="Transcribed_RNA"/>
</dbReference>
<organism evidence="2">
    <name type="scientific">Rhizophora mucronata</name>
    <name type="common">Asiatic mangrove</name>
    <dbReference type="NCBI Taxonomy" id="61149"/>
    <lineage>
        <taxon>Eukaryota</taxon>
        <taxon>Viridiplantae</taxon>
        <taxon>Streptophyta</taxon>
        <taxon>Embryophyta</taxon>
        <taxon>Tracheophyta</taxon>
        <taxon>Spermatophyta</taxon>
        <taxon>Magnoliopsida</taxon>
        <taxon>eudicotyledons</taxon>
        <taxon>Gunneridae</taxon>
        <taxon>Pentapetalae</taxon>
        <taxon>rosids</taxon>
        <taxon>fabids</taxon>
        <taxon>Malpighiales</taxon>
        <taxon>Rhizophoraceae</taxon>
        <taxon>Rhizophora</taxon>
    </lineage>
</organism>
<name>A0A2P2NWV0_RHIMU</name>
<protein>
    <submittedName>
        <fullName evidence="2">Uncharacterized protein</fullName>
    </submittedName>
</protein>
<reference evidence="2" key="1">
    <citation type="submission" date="2018-02" db="EMBL/GenBank/DDBJ databases">
        <title>Rhizophora mucronata_Transcriptome.</title>
        <authorList>
            <person name="Meera S.P."/>
            <person name="Sreeshan A."/>
            <person name="Augustine A."/>
        </authorList>
    </citation>
    <scope>NUCLEOTIDE SEQUENCE</scope>
    <source>
        <tissue evidence="2">Leaf</tissue>
    </source>
</reference>
<feature type="compositionally biased region" description="Basic residues" evidence="1">
    <location>
        <begin position="12"/>
        <end position="30"/>
    </location>
</feature>
<sequence>MIEVKEHLPRPFQHRRHNNHIKRKILIPSF</sequence>
<feature type="region of interest" description="Disordered" evidence="1">
    <location>
        <begin position="1"/>
        <end position="30"/>
    </location>
</feature>